<feature type="compositionally biased region" description="Basic and acidic residues" evidence="1">
    <location>
        <begin position="26"/>
        <end position="44"/>
    </location>
</feature>
<feature type="compositionally biased region" description="Basic and acidic residues" evidence="1">
    <location>
        <begin position="1"/>
        <end position="15"/>
    </location>
</feature>
<keyword evidence="2" id="KW-0812">Transmembrane</keyword>
<dbReference type="Proteomes" id="UP000034207">
    <property type="component" value="Unassembled WGS sequence"/>
</dbReference>
<dbReference type="EMBL" id="LBVV01000013">
    <property type="protein sequence ID" value="KKQ93956.1"/>
    <property type="molecule type" value="Genomic_DNA"/>
</dbReference>
<accession>A0A0G0PX62</accession>
<evidence type="ECO:0000313" key="3">
    <source>
        <dbReference type="EMBL" id="KKQ93956.1"/>
    </source>
</evidence>
<comment type="caution">
    <text evidence="3">The sequence shown here is derived from an EMBL/GenBank/DDBJ whole genome shotgun (WGS) entry which is preliminary data.</text>
</comment>
<organism evidence="3 4">
    <name type="scientific">candidate division CPR2 bacterium GW2011_GWC2_39_10</name>
    <dbReference type="NCBI Taxonomy" id="1618345"/>
    <lineage>
        <taxon>Bacteria</taxon>
        <taxon>Bacteria division CPR2</taxon>
    </lineage>
</organism>
<dbReference type="STRING" id="1618345.UT18_C0013G0003"/>
<feature type="region of interest" description="Disordered" evidence="1">
    <location>
        <begin position="1"/>
        <end position="44"/>
    </location>
</feature>
<proteinExistence type="predicted"/>
<evidence type="ECO:0000313" key="4">
    <source>
        <dbReference type="Proteomes" id="UP000034207"/>
    </source>
</evidence>
<sequence>MNEEDMTIKDLETKESGFGGLPSVDSVKKIEKPQENKPVSEKKEVSIRDLGEEVKKKESARKLARNDNISNNQKKSVGKFIVFAIIYLFLTTIVGIGIGYLLAKFL</sequence>
<gene>
    <name evidence="3" type="ORF">UT18_C0013G0003</name>
</gene>
<dbReference type="AlphaFoldDB" id="A0A0G0PX62"/>
<keyword evidence="2" id="KW-0472">Membrane</keyword>
<name>A0A0G0PX62_UNCC2</name>
<evidence type="ECO:0000256" key="1">
    <source>
        <dbReference type="SAM" id="MobiDB-lite"/>
    </source>
</evidence>
<protein>
    <submittedName>
        <fullName evidence="3">Uncharacterized protein</fullName>
    </submittedName>
</protein>
<reference evidence="3 4" key="1">
    <citation type="journal article" date="2015" name="Nature">
        <title>rRNA introns, odd ribosomes, and small enigmatic genomes across a large radiation of phyla.</title>
        <authorList>
            <person name="Brown C.T."/>
            <person name="Hug L.A."/>
            <person name="Thomas B.C."/>
            <person name="Sharon I."/>
            <person name="Castelle C.J."/>
            <person name="Singh A."/>
            <person name="Wilkins M.J."/>
            <person name="Williams K.H."/>
            <person name="Banfield J.F."/>
        </authorList>
    </citation>
    <scope>NUCLEOTIDE SEQUENCE [LARGE SCALE GENOMIC DNA]</scope>
</reference>
<feature type="transmembrane region" description="Helical" evidence="2">
    <location>
        <begin position="80"/>
        <end position="103"/>
    </location>
</feature>
<keyword evidence="2" id="KW-1133">Transmembrane helix</keyword>
<evidence type="ECO:0000256" key="2">
    <source>
        <dbReference type="SAM" id="Phobius"/>
    </source>
</evidence>